<dbReference type="Proteomes" id="UP000028006">
    <property type="component" value="Unassembled WGS sequence"/>
</dbReference>
<feature type="compositionally biased region" description="Basic and acidic residues" evidence="1">
    <location>
        <begin position="30"/>
        <end position="60"/>
    </location>
</feature>
<name>A0A081NBS8_9GAMM</name>
<keyword evidence="3" id="KW-1185">Reference proteome</keyword>
<dbReference type="EMBL" id="JOKG01000001">
    <property type="protein sequence ID" value="KEQ15901.1"/>
    <property type="molecule type" value="Genomic_DNA"/>
</dbReference>
<gene>
    <name evidence="2" type="ORF">GZ77_05165</name>
</gene>
<sequence>MIDLILYHLLSKKELSKRDGHLKEVLLKERSRLDRNDGTKKGNRDDTLHGPHDYNREKIMADATNLSESKSYKNL</sequence>
<feature type="region of interest" description="Disordered" evidence="1">
    <location>
        <begin position="30"/>
        <end position="75"/>
    </location>
</feature>
<dbReference type="AlphaFoldDB" id="A0A081NBS8"/>
<accession>A0A081NBS8</accession>
<evidence type="ECO:0000313" key="3">
    <source>
        <dbReference type="Proteomes" id="UP000028006"/>
    </source>
</evidence>
<comment type="caution">
    <text evidence="2">The sequence shown here is derived from an EMBL/GenBank/DDBJ whole genome shotgun (WGS) entry which is preliminary data.</text>
</comment>
<protein>
    <submittedName>
        <fullName evidence="2">Uncharacterized protein</fullName>
    </submittedName>
</protein>
<feature type="compositionally biased region" description="Polar residues" evidence="1">
    <location>
        <begin position="64"/>
        <end position="75"/>
    </location>
</feature>
<evidence type="ECO:0000256" key="1">
    <source>
        <dbReference type="SAM" id="MobiDB-lite"/>
    </source>
</evidence>
<reference evidence="2 3" key="1">
    <citation type="submission" date="2014-06" db="EMBL/GenBank/DDBJ databases">
        <title>Whole Genome Sequences of Three Symbiotic Endozoicomonas Bacteria.</title>
        <authorList>
            <person name="Neave M.J."/>
            <person name="Apprill A."/>
            <person name="Voolstra C.R."/>
        </authorList>
    </citation>
    <scope>NUCLEOTIDE SEQUENCE [LARGE SCALE GENOMIC DNA]</scope>
    <source>
        <strain evidence="2 3">LMG 24815</strain>
    </source>
</reference>
<evidence type="ECO:0000313" key="2">
    <source>
        <dbReference type="EMBL" id="KEQ15901.1"/>
    </source>
</evidence>
<proteinExistence type="predicted"/>
<organism evidence="2 3">
    <name type="scientific">Endozoicomonas montiporae</name>
    <dbReference type="NCBI Taxonomy" id="1027273"/>
    <lineage>
        <taxon>Bacteria</taxon>
        <taxon>Pseudomonadati</taxon>
        <taxon>Pseudomonadota</taxon>
        <taxon>Gammaproteobacteria</taxon>
        <taxon>Oceanospirillales</taxon>
        <taxon>Endozoicomonadaceae</taxon>
        <taxon>Endozoicomonas</taxon>
    </lineage>
</organism>